<dbReference type="Proteomes" id="UP000315750">
    <property type="component" value="Chromosome"/>
</dbReference>
<feature type="transmembrane region" description="Helical" evidence="1">
    <location>
        <begin position="158"/>
        <end position="178"/>
    </location>
</feature>
<accession>A0A518AH66</accession>
<keyword evidence="1" id="KW-0472">Membrane</keyword>
<keyword evidence="1" id="KW-1133">Transmembrane helix</keyword>
<evidence type="ECO:0000313" key="3">
    <source>
        <dbReference type="Proteomes" id="UP000315750"/>
    </source>
</evidence>
<feature type="transmembrane region" description="Helical" evidence="1">
    <location>
        <begin position="100"/>
        <end position="125"/>
    </location>
</feature>
<dbReference type="AlphaFoldDB" id="A0A518AH66"/>
<gene>
    <name evidence="2" type="ORF">Pan181_02320</name>
</gene>
<keyword evidence="3" id="KW-1185">Reference proteome</keyword>
<organism evidence="2 3">
    <name type="scientific">Aeoliella mucimassa</name>
    <dbReference type="NCBI Taxonomy" id="2527972"/>
    <lineage>
        <taxon>Bacteria</taxon>
        <taxon>Pseudomonadati</taxon>
        <taxon>Planctomycetota</taxon>
        <taxon>Planctomycetia</taxon>
        <taxon>Pirellulales</taxon>
        <taxon>Lacipirellulaceae</taxon>
        <taxon>Aeoliella</taxon>
    </lineage>
</organism>
<protein>
    <submittedName>
        <fullName evidence="2">Uncharacterized protein</fullName>
    </submittedName>
</protein>
<name>A0A518AH66_9BACT</name>
<evidence type="ECO:0000256" key="1">
    <source>
        <dbReference type="SAM" id="Phobius"/>
    </source>
</evidence>
<reference evidence="2 3" key="1">
    <citation type="submission" date="2019-02" db="EMBL/GenBank/DDBJ databases">
        <title>Deep-cultivation of Planctomycetes and their phenomic and genomic characterization uncovers novel biology.</title>
        <authorList>
            <person name="Wiegand S."/>
            <person name="Jogler M."/>
            <person name="Boedeker C."/>
            <person name="Pinto D."/>
            <person name="Vollmers J."/>
            <person name="Rivas-Marin E."/>
            <person name="Kohn T."/>
            <person name="Peeters S.H."/>
            <person name="Heuer A."/>
            <person name="Rast P."/>
            <person name="Oberbeckmann S."/>
            <person name="Bunk B."/>
            <person name="Jeske O."/>
            <person name="Meyerdierks A."/>
            <person name="Storesund J.E."/>
            <person name="Kallscheuer N."/>
            <person name="Luecker S."/>
            <person name="Lage O.M."/>
            <person name="Pohl T."/>
            <person name="Merkel B.J."/>
            <person name="Hornburger P."/>
            <person name="Mueller R.-W."/>
            <person name="Bruemmer F."/>
            <person name="Labrenz M."/>
            <person name="Spormann A.M."/>
            <person name="Op den Camp H."/>
            <person name="Overmann J."/>
            <person name="Amann R."/>
            <person name="Jetten M.S.M."/>
            <person name="Mascher T."/>
            <person name="Medema M.H."/>
            <person name="Devos D.P."/>
            <person name="Kaster A.-K."/>
            <person name="Ovreas L."/>
            <person name="Rohde M."/>
            <person name="Galperin M.Y."/>
            <person name="Jogler C."/>
        </authorList>
    </citation>
    <scope>NUCLEOTIDE SEQUENCE [LARGE SCALE GENOMIC DNA]</scope>
    <source>
        <strain evidence="2 3">Pan181</strain>
    </source>
</reference>
<dbReference type="EMBL" id="CP036278">
    <property type="protein sequence ID" value="QDU54052.1"/>
    <property type="molecule type" value="Genomic_DNA"/>
</dbReference>
<proteinExistence type="predicted"/>
<feature type="transmembrane region" description="Helical" evidence="1">
    <location>
        <begin position="12"/>
        <end position="34"/>
    </location>
</feature>
<dbReference type="KEGG" id="amuc:Pan181_02320"/>
<feature type="transmembrane region" description="Helical" evidence="1">
    <location>
        <begin position="66"/>
        <end position="88"/>
    </location>
</feature>
<evidence type="ECO:0000313" key="2">
    <source>
        <dbReference type="EMBL" id="QDU54052.1"/>
    </source>
</evidence>
<keyword evidence="1" id="KW-0812">Transmembrane</keyword>
<sequence>MWKYLLPRIALADLPAMLLTVVVGSVIAGLYGVVHDQLTYSIGPEYFTQLKFKQFHYADFGLADRVFVVIIGFLATWWVGAIAGWLLARRLIPHQPRARAIRQIGLGIVLMLTSAAVFGLAAYGYGLLRGPTADYSAWSWVVRAYQVTDLWAFVRVAYIHNSGYLGGLLGLVVALLLIRPAREEP</sequence>